<dbReference type="Pfam" id="PF13507">
    <property type="entry name" value="GATase_5"/>
    <property type="match status" value="1"/>
</dbReference>
<gene>
    <name evidence="1" type="ORF">C7M84_005597</name>
</gene>
<sequence>MVSALLQAGFRVDDVTMTDLVAGGARLEAFRGVVFPGGFSYADVLGSAVGWAAAIRGGEGLRAALEAWRNRATSFSLGVCNGCQLMALLGWLDPSEAKDEVTAAEVPAAPSVRLARNTSGRFESRWSRVLVEESKSVLLKGMGGAKMGVWVAHGEGQFTYRSKGVLPQLEKSGCVALRYLDDRDSVTEEYPMNPNGSQGCYCSCIM</sequence>
<name>A0A3R7PSP5_PENVA</name>
<dbReference type="PANTHER" id="PTHR10099:SF1">
    <property type="entry name" value="PHOSPHORIBOSYLFORMYLGLYCINAMIDINE SYNTHASE"/>
    <property type="match status" value="1"/>
</dbReference>
<evidence type="ECO:0000313" key="1">
    <source>
        <dbReference type="EMBL" id="ROT75845.1"/>
    </source>
</evidence>
<dbReference type="InterPro" id="IPR029062">
    <property type="entry name" value="Class_I_gatase-like"/>
</dbReference>
<comment type="caution">
    <text evidence="1">The sequence shown here is derived from an EMBL/GenBank/DDBJ whole genome shotgun (WGS) entry which is preliminary data.</text>
</comment>
<dbReference type="GO" id="GO:0004642">
    <property type="term" value="F:phosphoribosylformylglycinamidine synthase activity"/>
    <property type="evidence" value="ECO:0007669"/>
    <property type="project" value="TreeGrafter"/>
</dbReference>
<dbReference type="SUPFAM" id="SSF52317">
    <property type="entry name" value="Class I glutamine amidotransferase-like"/>
    <property type="match status" value="1"/>
</dbReference>
<evidence type="ECO:0000313" key="2">
    <source>
        <dbReference type="Proteomes" id="UP000283509"/>
    </source>
</evidence>
<dbReference type="GO" id="GO:0006164">
    <property type="term" value="P:purine nucleotide biosynthetic process"/>
    <property type="evidence" value="ECO:0007669"/>
    <property type="project" value="TreeGrafter"/>
</dbReference>
<dbReference type="Proteomes" id="UP000283509">
    <property type="component" value="Unassembled WGS sequence"/>
</dbReference>
<dbReference type="AlphaFoldDB" id="A0A3R7PSP5"/>
<dbReference type="STRING" id="6689.A0A3R7PSP5"/>
<dbReference type="OrthoDB" id="6666987at2759"/>
<dbReference type="GO" id="GO:0005737">
    <property type="term" value="C:cytoplasm"/>
    <property type="evidence" value="ECO:0007669"/>
    <property type="project" value="TreeGrafter"/>
</dbReference>
<organism evidence="1 2">
    <name type="scientific">Penaeus vannamei</name>
    <name type="common">Whiteleg shrimp</name>
    <name type="synonym">Litopenaeus vannamei</name>
    <dbReference type="NCBI Taxonomy" id="6689"/>
    <lineage>
        <taxon>Eukaryota</taxon>
        <taxon>Metazoa</taxon>
        <taxon>Ecdysozoa</taxon>
        <taxon>Arthropoda</taxon>
        <taxon>Crustacea</taxon>
        <taxon>Multicrustacea</taxon>
        <taxon>Malacostraca</taxon>
        <taxon>Eumalacostraca</taxon>
        <taxon>Eucarida</taxon>
        <taxon>Decapoda</taxon>
        <taxon>Dendrobranchiata</taxon>
        <taxon>Penaeoidea</taxon>
        <taxon>Penaeidae</taxon>
        <taxon>Penaeus</taxon>
    </lineage>
</organism>
<keyword evidence="2" id="KW-1185">Reference proteome</keyword>
<dbReference type="EMBL" id="QCYY01001724">
    <property type="protein sequence ID" value="ROT75845.1"/>
    <property type="molecule type" value="Genomic_DNA"/>
</dbReference>
<protein>
    <submittedName>
        <fullName evidence="1">Putative phosphoribosylformylglycinamidine synthase</fullName>
    </submittedName>
</protein>
<reference evidence="1 2" key="1">
    <citation type="submission" date="2018-04" db="EMBL/GenBank/DDBJ databases">
        <authorList>
            <person name="Zhang X."/>
            <person name="Yuan J."/>
            <person name="Li F."/>
            <person name="Xiang J."/>
        </authorList>
    </citation>
    <scope>NUCLEOTIDE SEQUENCE [LARGE SCALE GENOMIC DNA]</scope>
    <source>
        <tissue evidence="1">Muscle</tissue>
    </source>
</reference>
<proteinExistence type="predicted"/>
<dbReference type="Gene3D" id="3.40.50.880">
    <property type="match status" value="1"/>
</dbReference>
<dbReference type="SMART" id="SM01211">
    <property type="entry name" value="GATase_5"/>
    <property type="match status" value="1"/>
</dbReference>
<accession>A0A3R7PSP5</accession>
<dbReference type="PANTHER" id="PTHR10099">
    <property type="entry name" value="PHOSPHORIBOSYLFORMYLGLYCINAMIDINE SYNTHASE"/>
    <property type="match status" value="1"/>
</dbReference>
<dbReference type="PROSITE" id="PS51273">
    <property type="entry name" value="GATASE_TYPE_1"/>
    <property type="match status" value="1"/>
</dbReference>
<reference evidence="1 2" key="2">
    <citation type="submission" date="2019-01" db="EMBL/GenBank/DDBJ databases">
        <title>The decoding of complex shrimp genome reveals the adaptation for benthos swimmer, frequently molting mechanism and breeding impact on genome.</title>
        <authorList>
            <person name="Sun Y."/>
            <person name="Gao Y."/>
            <person name="Yu Y."/>
        </authorList>
    </citation>
    <scope>NUCLEOTIDE SEQUENCE [LARGE SCALE GENOMIC DNA]</scope>
    <source>
        <tissue evidence="1">Muscle</tissue>
    </source>
</reference>